<dbReference type="RefSeq" id="WP_089853998.1">
    <property type="nucleotide sequence ID" value="NZ_FNDW01000001.1"/>
</dbReference>
<comment type="similarity">
    <text evidence="10 11">Belongs to the TonB-dependent receptor family.</text>
</comment>
<gene>
    <name evidence="15" type="ORF">SAMN05421846_101440</name>
</gene>
<feature type="chain" id="PRO_5011712775" evidence="12">
    <location>
        <begin position="25"/>
        <end position="797"/>
    </location>
</feature>
<evidence type="ECO:0000256" key="4">
    <source>
        <dbReference type="ARBA" id="ARBA00022692"/>
    </source>
</evidence>
<evidence type="ECO:0000313" key="15">
    <source>
        <dbReference type="EMBL" id="SDH65420.1"/>
    </source>
</evidence>
<keyword evidence="7 10" id="KW-0472">Membrane</keyword>
<evidence type="ECO:0000256" key="7">
    <source>
        <dbReference type="ARBA" id="ARBA00023136"/>
    </source>
</evidence>
<comment type="subcellular location">
    <subcellularLocation>
        <location evidence="1 10">Cell outer membrane</location>
        <topology evidence="1 10">Multi-pass membrane protein</topology>
    </subcellularLocation>
</comment>
<dbReference type="InterPro" id="IPR013784">
    <property type="entry name" value="Carb-bd-like_fold"/>
</dbReference>
<dbReference type="AlphaFoldDB" id="A0A1G8E6U0"/>
<dbReference type="OrthoDB" id="9795928at2"/>
<evidence type="ECO:0000256" key="3">
    <source>
        <dbReference type="ARBA" id="ARBA00022452"/>
    </source>
</evidence>
<evidence type="ECO:0000256" key="6">
    <source>
        <dbReference type="ARBA" id="ARBA00023077"/>
    </source>
</evidence>
<evidence type="ECO:0000313" key="16">
    <source>
        <dbReference type="Proteomes" id="UP000198869"/>
    </source>
</evidence>
<dbReference type="SUPFAM" id="SSF49452">
    <property type="entry name" value="Starch-binding domain-like"/>
    <property type="match status" value="1"/>
</dbReference>
<keyword evidence="2 10" id="KW-0813">Transport</keyword>
<dbReference type="GO" id="GO:0044718">
    <property type="term" value="P:siderophore transmembrane transport"/>
    <property type="evidence" value="ECO:0007669"/>
    <property type="project" value="TreeGrafter"/>
</dbReference>
<dbReference type="Gene3D" id="2.170.130.10">
    <property type="entry name" value="TonB-dependent receptor, plug domain"/>
    <property type="match status" value="1"/>
</dbReference>
<dbReference type="EMBL" id="FNDW01000001">
    <property type="protein sequence ID" value="SDH65420.1"/>
    <property type="molecule type" value="Genomic_DNA"/>
</dbReference>
<evidence type="ECO:0000256" key="10">
    <source>
        <dbReference type="PROSITE-ProRule" id="PRU01360"/>
    </source>
</evidence>
<dbReference type="Proteomes" id="UP000198869">
    <property type="component" value="Unassembled WGS sequence"/>
</dbReference>
<evidence type="ECO:0000256" key="9">
    <source>
        <dbReference type="ARBA" id="ARBA00023237"/>
    </source>
</evidence>
<evidence type="ECO:0000256" key="8">
    <source>
        <dbReference type="ARBA" id="ARBA00023170"/>
    </source>
</evidence>
<evidence type="ECO:0000256" key="11">
    <source>
        <dbReference type="RuleBase" id="RU003357"/>
    </source>
</evidence>
<keyword evidence="16" id="KW-1185">Reference proteome</keyword>
<dbReference type="PANTHER" id="PTHR30069:SF29">
    <property type="entry name" value="HEMOGLOBIN AND HEMOGLOBIN-HAPTOGLOBIN-BINDING PROTEIN 1-RELATED"/>
    <property type="match status" value="1"/>
</dbReference>
<dbReference type="GO" id="GO:0015344">
    <property type="term" value="F:siderophore uptake transmembrane transporter activity"/>
    <property type="evidence" value="ECO:0007669"/>
    <property type="project" value="TreeGrafter"/>
</dbReference>
<dbReference type="PROSITE" id="PS52016">
    <property type="entry name" value="TONB_DEPENDENT_REC_3"/>
    <property type="match status" value="1"/>
</dbReference>
<dbReference type="PANTHER" id="PTHR30069">
    <property type="entry name" value="TONB-DEPENDENT OUTER MEMBRANE RECEPTOR"/>
    <property type="match status" value="1"/>
</dbReference>
<dbReference type="InterPro" id="IPR039426">
    <property type="entry name" value="TonB-dep_rcpt-like"/>
</dbReference>
<keyword evidence="8" id="KW-0675">Receptor</keyword>
<feature type="domain" description="TonB-dependent receptor plug" evidence="14">
    <location>
        <begin position="117"/>
        <end position="217"/>
    </location>
</feature>
<dbReference type="GO" id="GO:0009279">
    <property type="term" value="C:cell outer membrane"/>
    <property type="evidence" value="ECO:0007669"/>
    <property type="project" value="UniProtKB-SubCell"/>
</dbReference>
<organism evidence="15 16">
    <name type="scientific">Chryseobacterium taeanense</name>
    <dbReference type="NCBI Taxonomy" id="311334"/>
    <lineage>
        <taxon>Bacteria</taxon>
        <taxon>Pseudomonadati</taxon>
        <taxon>Bacteroidota</taxon>
        <taxon>Flavobacteriia</taxon>
        <taxon>Flavobacteriales</taxon>
        <taxon>Weeksellaceae</taxon>
        <taxon>Chryseobacterium group</taxon>
        <taxon>Chryseobacterium</taxon>
    </lineage>
</organism>
<keyword evidence="9 10" id="KW-0998">Cell outer membrane</keyword>
<accession>A0A1G8E6U0</accession>
<dbReference type="STRING" id="311334.SAMN05421846_101440"/>
<evidence type="ECO:0000259" key="14">
    <source>
        <dbReference type="Pfam" id="PF07715"/>
    </source>
</evidence>
<dbReference type="SUPFAM" id="SSF56935">
    <property type="entry name" value="Porins"/>
    <property type="match status" value="1"/>
</dbReference>
<dbReference type="Gene3D" id="2.60.40.1120">
    <property type="entry name" value="Carboxypeptidase-like, regulatory domain"/>
    <property type="match status" value="1"/>
</dbReference>
<evidence type="ECO:0000256" key="1">
    <source>
        <dbReference type="ARBA" id="ARBA00004571"/>
    </source>
</evidence>
<evidence type="ECO:0000256" key="5">
    <source>
        <dbReference type="ARBA" id="ARBA00022729"/>
    </source>
</evidence>
<dbReference type="Pfam" id="PF13620">
    <property type="entry name" value="CarboxypepD_reg"/>
    <property type="match status" value="1"/>
</dbReference>
<dbReference type="GO" id="GO:0030246">
    <property type="term" value="F:carbohydrate binding"/>
    <property type="evidence" value="ECO:0007669"/>
    <property type="project" value="InterPro"/>
</dbReference>
<protein>
    <submittedName>
        <fullName evidence="15">Iron complex outermembrane recepter protein</fullName>
    </submittedName>
</protein>
<dbReference type="InterPro" id="IPR012910">
    <property type="entry name" value="Plug_dom"/>
</dbReference>
<keyword evidence="3 10" id="KW-1134">Transmembrane beta strand</keyword>
<reference evidence="16" key="1">
    <citation type="submission" date="2016-10" db="EMBL/GenBank/DDBJ databases">
        <authorList>
            <person name="Varghese N."/>
            <person name="Submissions S."/>
        </authorList>
    </citation>
    <scope>NUCLEOTIDE SEQUENCE [LARGE SCALE GENOMIC DNA]</scope>
    <source>
        <strain evidence="16">DSM 17071</strain>
    </source>
</reference>
<sequence>MKLIYSFMLILCGFALTNAQQTYSVEGTVRDFHDKTMLENAVVKIGDFSAKTDKNGKFSFSKIPAGNYILIAKHPDCNDYTENVGITQDLHLAITLEHHIQDIETVTIHGSHKNNGSMVVKTIDKSTISRNITENLGNLLTNISGVNTLKTGNNISKPIIHGLYGSRVAILNDGVKLAEQEWGVEHAPNVDINNFEHIDVVKGASALKYGSGAVGGVVVLQPQVLPKKDTIMGAVALSGISNGRGAGLNVKLAKTWEDGWAVKTNGSFKKLGDLDAPSYGLMNTGLQSSGFNFGVQKMTFNKGFSFDYYLTKSSVGILRSSHVGNSEDLYLALTSPEPIYQRDFSYSIDNPRQDIEHHIAKVSAYQRFENFGKITATYSFQYNHRQEYDIRRGEELSKKPALDLELITNDLNIDHIIERGKWNLESGINVGYQNNYSNTDTEARRLVPNYDRYYAGIYSVFKYKITPDLDMEVGGRYDFDHYEVTKWYDLSDWNKLYAADYSDFEVRVNQNRILTKPSLSYHNVSANAGVVYRPFQNFDLKFNYARVSRSPNVAELFSDGLHHSAAIIERGDMRIKSETGNQFNVVADFRANVLKGLNISLNPYFFYTKNFINEVPSGYQNTQWGGAFVVYKYEQIDAKMYGVDLDVQLKITDNLAYKGSAAYVYGQDLTHDVPLIMMMPPNFNNSLEFSKKEWKNFYFNVSNNTYLKQTRFPIYNIPIRLFDSNGNAYNQEVDISTPPHGYSLWNFQTGVGLSKNFGVDFSVRNLFNKSYRDYLNRLRFFADDMGRNFILTLKYQF</sequence>
<dbReference type="InterPro" id="IPR000531">
    <property type="entry name" value="Beta-barrel_TonB"/>
</dbReference>
<dbReference type="InterPro" id="IPR037066">
    <property type="entry name" value="Plug_dom_sf"/>
</dbReference>
<keyword evidence="6 11" id="KW-0798">TonB box</keyword>
<evidence type="ECO:0000256" key="2">
    <source>
        <dbReference type="ARBA" id="ARBA00022448"/>
    </source>
</evidence>
<keyword evidence="5 12" id="KW-0732">Signal</keyword>
<feature type="signal peptide" evidence="12">
    <location>
        <begin position="1"/>
        <end position="24"/>
    </location>
</feature>
<dbReference type="Pfam" id="PF00593">
    <property type="entry name" value="TonB_dep_Rec_b-barrel"/>
    <property type="match status" value="1"/>
</dbReference>
<evidence type="ECO:0000259" key="13">
    <source>
        <dbReference type="Pfam" id="PF00593"/>
    </source>
</evidence>
<keyword evidence="4 10" id="KW-0812">Transmembrane</keyword>
<dbReference type="Pfam" id="PF07715">
    <property type="entry name" value="Plug"/>
    <property type="match status" value="1"/>
</dbReference>
<evidence type="ECO:0000256" key="12">
    <source>
        <dbReference type="SAM" id="SignalP"/>
    </source>
</evidence>
<name>A0A1G8E6U0_9FLAO</name>
<dbReference type="InterPro" id="IPR036942">
    <property type="entry name" value="Beta-barrel_TonB_sf"/>
</dbReference>
<feature type="domain" description="TonB-dependent receptor-like beta-barrel" evidence="13">
    <location>
        <begin position="299"/>
        <end position="766"/>
    </location>
</feature>
<dbReference type="Gene3D" id="2.40.170.20">
    <property type="entry name" value="TonB-dependent receptor, beta-barrel domain"/>
    <property type="match status" value="1"/>
</dbReference>
<proteinExistence type="inferred from homology"/>